<proteinExistence type="predicted"/>
<dbReference type="GO" id="GO:0005524">
    <property type="term" value="F:ATP binding"/>
    <property type="evidence" value="ECO:0007669"/>
    <property type="project" value="UniProtKB-KW"/>
</dbReference>
<dbReference type="InterPro" id="IPR040198">
    <property type="entry name" value="Fido_containing"/>
</dbReference>
<dbReference type="GO" id="GO:0003700">
    <property type="term" value="F:DNA-binding transcription factor activity"/>
    <property type="evidence" value="ECO:0007669"/>
    <property type="project" value="InterPro"/>
</dbReference>
<dbReference type="PROSITE" id="PS51459">
    <property type="entry name" value="FIDO"/>
    <property type="match status" value="1"/>
</dbReference>
<dbReference type="SUPFAM" id="SSF46785">
    <property type="entry name" value="Winged helix' DNA-binding domain"/>
    <property type="match status" value="1"/>
</dbReference>
<dbReference type="AlphaFoldDB" id="A0AAP3EXW6"/>
<feature type="domain" description="Fido" evidence="3">
    <location>
        <begin position="150"/>
        <end position="297"/>
    </location>
</feature>
<dbReference type="InterPro" id="IPR036388">
    <property type="entry name" value="WH-like_DNA-bd_sf"/>
</dbReference>
<protein>
    <submittedName>
        <fullName evidence="4">Fic family protein</fullName>
    </submittedName>
</protein>
<dbReference type="InterPro" id="IPR036390">
    <property type="entry name" value="WH_DNA-bd_sf"/>
</dbReference>
<dbReference type="InterPro" id="IPR036597">
    <property type="entry name" value="Fido-like_dom_sf"/>
</dbReference>
<evidence type="ECO:0000256" key="2">
    <source>
        <dbReference type="PIRSR" id="PIRSR640198-2"/>
    </source>
</evidence>
<sequence>MSNDPRPTPWAVGWEQRPWTANPDDAGVLTRRARVRASGPYRAALPARIARLGFDLPSDLATEVEEATAAVVRFDAEISHALPGLTGEIAPIDAVLLRTESASSSQIEHITAGARALALATLGERTRPNAALVAANVRAMGAASRLAADLDEPALLAAHRALMDGQEHARPGAYRDAQGWIGGGAPTPHTAQFVPPHPERLRAGMDDLFAYLRRTDVPALVQAAIAHAQFETIHPFADGNGRTGRVLVHAVLHRVGAITRMGVPLSAGLLTDPAGYFDALTAYRDGDPAPIVRRFAQAALAAVGNGRELVADLDEALTGWRKRLTARRDAAVWRALAVIIAQPAVTVDHLAQALGVSRPAAQRAVDQLVEAGALQAMSAQRRNRVWLATEVLACLDEFAARAGRRG</sequence>
<dbReference type="Pfam" id="PF02661">
    <property type="entry name" value="Fic"/>
    <property type="match status" value="1"/>
</dbReference>
<feature type="binding site" evidence="2">
    <location>
        <begin position="238"/>
        <end position="245"/>
    </location>
    <ligand>
        <name>ATP</name>
        <dbReference type="ChEBI" id="CHEBI:30616"/>
    </ligand>
</feature>
<comment type="caution">
    <text evidence="4">The sequence shown here is derived from an EMBL/GenBank/DDBJ whole genome shotgun (WGS) entry which is preliminary data.</text>
</comment>
<feature type="active site" evidence="1">
    <location>
        <position position="234"/>
    </location>
</feature>
<keyword evidence="2" id="KW-0067">ATP-binding</keyword>
<dbReference type="PANTHER" id="PTHR13504">
    <property type="entry name" value="FIDO DOMAIN-CONTAINING PROTEIN DDB_G0283145"/>
    <property type="match status" value="1"/>
</dbReference>
<name>A0AAP3EXW6_MICLU</name>
<reference evidence="4" key="1">
    <citation type="submission" date="2023-06" db="EMBL/GenBank/DDBJ databases">
        <title>lsaBGC provides a comprehensive framework for evolutionary analysis of biosynthetic gene clusters within focal taxa.</title>
        <authorList>
            <person name="Salamzade R."/>
            <person name="Sandstrom S."/>
            <person name="Kalan L.R."/>
        </authorList>
    </citation>
    <scope>NUCLEOTIDE SEQUENCE</scope>
    <source>
        <strain evidence="4">P3-SID899</strain>
    </source>
</reference>
<accession>A0AAP3EXW6</accession>
<dbReference type="PANTHER" id="PTHR13504:SF38">
    <property type="entry name" value="FIDO DOMAIN-CONTAINING PROTEIN"/>
    <property type="match status" value="1"/>
</dbReference>
<organism evidence="4 5">
    <name type="scientific">Micrococcus luteus</name>
    <name type="common">Micrococcus lysodeikticus</name>
    <dbReference type="NCBI Taxonomy" id="1270"/>
    <lineage>
        <taxon>Bacteria</taxon>
        <taxon>Bacillati</taxon>
        <taxon>Actinomycetota</taxon>
        <taxon>Actinomycetes</taxon>
        <taxon>Micrococcales</taxon>
        <taxon>Micrococcaceae</taxon>
        <taxon>Micrococcus</taxon>
    </lineage>
</organism>
<dbReference type="EMBL" id="JALXKZ020000045">
    <property type="protein sequence ID" value="MCV7629917.1"/>
    <property type="molecule type" value="Genomic_DNA"/>
</dbReference>
<gene>
    <name evidence="4" type="ORF">M3A82_011335</name>
</gene>
<dbReference type="Gene3D" id="1.10.10.10">
    <property type="entry name" value="Winged helix-like DNA-binding domain superfamily/Winged helix DNA-binding domain"/>
    <property type="match status" value="1"/>
</dbReference>
<evidence type="ECO:0000259" key="3">
    <source>
        <dbReference type="PROSITE" id="PS51459"/>
    </source>
</evidence>
<dbReference type="RefSeq" id="WP_248074204.1">
    <property type="nucleotide sequence ID" value="NZ_JAHXOS010000005.1"/>
</dbReference>
<dbReference type="Gene3D" id="1.10.3290.10">
    <property type="entry name" value="Fido-like domain"/>
    <property type="match status" value="1"/>
</dbReference>
<evidence type="ECO:0000256" key="1">
    <source>
        <dbReference type="PIRSR" id="PIRSR640198-1"/>
    </source>
</evidence>
<dbReference type="InterPro" id="IPR000835">
    <property type="entry name" value="HTH_MarR-typ"/>
</dbReference>
<keyword evidence="2" id="KW-0547">Nucleotide-binding</keyword>
<dbReference type="Pfam" id="PF12802">
    <property type="entry name" value="MarR_2"/>
    <property type="match status" value="1"/>
</dbReference>
<dbReference type="SUPFAM" id="SSF140931">
    <property type="entry name" value="Fic-like"/>
    <property type="match status" value="1"/>
</dbReference>
<dbReference type="InterPro" id="IPR003812">
    <property type="entry name" value="Fido"/>
</dbReference>
<evidence type="ECO:0000313" key="4">
    <source>
        <dbReference type="EMBL" id="MCV7629917.1"/>
    </source>
</evidence>
<evidence type="ECO:0000313" key="5">
    <source>
        <dbReference type="Proteomes" id="UP001205867"/>
    </source>
</evidence>
<dbReference type="Proteomes" id="UP001205867">
    <property type="component" value="Unassembled WGS sequence"/>
</dbReference>